<organism evidence="6 7">
    <name type="scientific">Stackebrandtia nassauensis (strain DSM 44728 / CIP 108903 / NRRL B-16338 / NBRC 102104 / LLR-40K-21)</name>
    <dbReference type="NCBI Taxonomy" id="446470"/>
    <lineage>
        <taxon>Bacteria</taxon>
        <taxon>Bacillati</taxon>
        <taxon>Actinomycetota</taxon>
        <taxon>Actinomycetes</taxon>
        <taxon>Glycomycetales</taxon>
        <taxon>Glycomycetaceae</taxon>
        <taxon>Stackebrandtia</taxon>
    </lineage>
</organism>
<dbReference type="eggNOG" id="COG4270">
    <property type="taxonomic scope" value="Bacteria"/>
</dbReference>
<dbReference type="OrthoDB" id="3576439at2"/>
<dbReference type="Pfam" id="PF13564">
    <property type="entry name" value="DoxX_2"/>
    <property type="match status" value="1"/>
</dbReference>
<feature type="transmembrane region" description="Helical" evidence="5">
    <location>
        <begin position="84"/>
        <end position="102"/>
    </location>
</feature>
<evidence type="ECO:0000313" key="6">
    <source>
        <dbReference type="EMBL" id="ADD45621.1"/>
    </source>
</evidence>
<evidence type="ECO:0000256" key="1">
    <source>
        <dbReference type="ARBA" id="ARBA00004141"/>
    </source>
</evidence>
<dbReference type="HOGENOM" id="CLU_126433_7_0_11"/>
<dbReference type="EMBL" id="CP001778">
    <property type="protein sequence ID" value="ADD45621.1"/>
    <property type="molecule type" value="Genomic_DNA"/>
</dbReference>
<accession>D3Q092</accession>
<evidence type="ECO:0000256" key="4">
    <source>
        <dbReference type="ARBA" id="ARBA00023136"/>
    </source>
</evidence>
<feature type="transmembrane region" description="Helical" evidence="5">
    <location>
        <begin position="108"/>
        <end position="125"/>
    </location>
</feature>
<feature type="transmembrane region" description="Helical" evidence="5">
    <location>
        <begin position="20"/>
        <end position="39"/>
    </location>
</feature>
<dbReference type="STRING" id="446470.Snas_5995"/>
<dbReference type="Proteomes" id="UP000000844">
    <property type="component" value="Chromosome"/>
</dbReference>
<evidence type="ECO:0000256" key="3">
    <source>
        <dbReference type="ARBA" id="ARBA00022989"/>
    </source>
</evidence>
<proteinExistence type="predicted"/>
<keyword evidence="2 5" id="KW-0812">Transmembrane</keyword>
<dbReference type="GO" id="GO:0016020">
    <property type="term" value="C:membrane"/>
    <property type="evidence" value="ECO:0007669"/>
    <property type="project" value="UniProtKB-SubCell"/>
</dbReference>
<dbReference type="InterPro" id="IPR032808">
    <property type="entry name" value="DoxX"/>
</dbReference>
<sequence length="147" mass="15727">MSDNATPAQDTKRPGKALNIILWVLQGLLAAFFVFASAPKLLGDPTAVEMFGKIDFGDWFRYLTGIVELAGAIGLVIPRLSSLAASGLAIVMVCATVANLTALEMAWAAPQTIVLAALFVFIAWGRRDQNKRLLAMFKGSKTEPSSV</sequence>
<gene>
    <name evidence="6" type="ordered locus">Snas_5995</name>
</gene>
<protein>
    <submittedName>
        <fullName evidence="6">DoxX family protein</fullName>
    </submittedName>
</protein>
<evidence type="ECO:0000256" key="5">
    <source>
        <dbReference type="SAM" id="Phobius"/>
    </source>
</evidence>
<dbReference type="RefSeq" id="WP_013021192.1">
    <property type="nucleotide sequence ID" value="NC_013947.1"/>
</dbReference>
<evidence type="ECO:0000313" key="7">
    <source>
        <dbReference type="Proteomes" id="UP000000844"/>
    </source>
</evidence>
<dbReference type="KEGG" id="sna:Snas_5995"/>
<keyword evidence="3 5" id="KW-1133">Transmembrane helix</keyword>
<evidence type="ECO:0000256" key="2">
    <source>
        <dbReference type="ARBA" id="ARBA00022692"/>
    </source>
</evidence>
<name>D3Q092_STANL</name>
<feature type="transmembrane region" description="Helical" evidence="5">
    <location>
        <begin position="59"/>
        <end position="77"/>
    </location>
</feature>
<keyword evidence="4 5" id="KW-0472">Membrane</keyword>
<dbReference type="AlphaFoldDB" id="D3Q092"/>
<keyword evidence="7" id="KW-1185">Reference proteome</keyword>
<reference evidence="6 7" key="1">
    <citation type="journal article" date="2009" name="Stand. Genomic Sci.">
        <title>Complete genome sequence of Stackebrandtia nassauensis type strain (LLR-40K-21).</title>
        <authorList>
            <person name="Munk C."/>
            <person name="Lapidus A."/>
            <person name="Copeland A."/>
            <person name="Jando M."/>
            <person name="Mayilraj S."/>
            <person name="Glavina Del Rio T."/>
            <person name="Nolan M."/>
            <person name="Chen F."/>
            <person name="Lucas S."/>
            <person name="Tice H."/>
            <person name="Cheng J.F."/>
            <person name="Han C."/>
            <person name="Detter J.C."/>
            <person name="Bruce D."/>
            <person name="Goodwin L."/>
            <person name="Chain P."/>
            <person name="Pitluck S."/>
            <person name="Goker M."/>
            <person name="Ovchinikova G."/>
            <person name="Pati A."/>
            <person name="Ivanova N."/>
            <person name="Mavromatis K."/>
            <person name="Chen A."/>
            <person name="Palaniappan K."/>
            <person name="Land M."/>
            <person name="Hauser L."/>
            <person name="Chang Y.J."/>
            <person name="Jeffries C.D."/>
            <person name="Bristow J."/>
            <person name="Eisen J.A."/>
            <person name="Markowitz V."/>
            <person name="Hugenholtz P."/>
            <person name="Kyrpides N.C."/>
            <person name="Klenk H.P."/>
        </authorList>
    </citation>
    <scope>NUCLEOTIDE SEQUENCE [LARGE SCALE GENOMIC DNA]</scope>
    <source>
        <strain evidence="7">DSM 44728 / CIP 108903 / NRRL B-16338 / NBRC 102104 / LLR-40K-21</strain>
    </source>
</reference>
<comment type="subcellular location">
    <subcellularLocation>
        <location evidence="1">Membrane</location>
        <topology evidence="1">Multi-pass membrane protein</topology>
    </subcellularLocation>
</comment>